<dbReference type="GO" id="GO:0016787">
    <property type="term" value="F:hydrolase activity"/>
    <property type="evidence" value="ECO:0007669"/>
    <property type="project" value="UniProtKB-KW"/>
</dbReference>
<keyword evidence="2" id="KW-0808">Transferase</keyword>
<name>A0A131Y655_IXORI</name>
<dbReference type="Pfam" id="PF17917">
    <property type="entry name" value="RT_RNaseH"/>
    <property type="match status" value="1"/>
</dbReference>
<feature type="domain" description="Integrase catalytic" evidence="10">
    <location>
        <begin position="666"/>
        <end position="834"/>
    </location>
</feature>
<dbReference type="InterPro" id="IPR001584">
    <property type="entry name" value="Integrase_cat-core"/>
</dbReference>
<dbReference type="InterPro" id="IPR043128">
    <property type="entry name" value="Rev_trsase/Diguanyl_cyclase"/>
</dbReference>
<proteinExistence type="evidence at transcript level"/>
<sequence>QRRSLADALSRHAAMFTERPGVTHVLQHEIDTGDARPWGCNPRPLSVHKRALLDKALDEMLDTGAVRPSQSPWAFPVVLAPKKDGTARLCVDYRRLNEMTKRDAYPFPSIESIMYSLGTAKVFTTLDCSRGFLQIQVAPDDVQKTAFTCHRGLFEFTRLPFGLSNSPSSFQRLMDIVLGDAKFNFAMAYMDDVVVFSNSFEEHLTHLEIVLSRMWEAGLTINPDKVQLAASRVNLLGFIVDNGTLKPNDDKLGAILNYPAPRDVKSLQRFLGMVGFYRQFIPGCAELAQPLNQLLRKNSRWIWGREHDAAFASLAKAIADTASLHLPDLNRHFVVQTDASDYGVGAVLLQEHDGQLRPVAFASRTLTPPERNYSVTEKEGLAVMFALKKFDLYLDGTTFVIQTDHAALTWIQRLKEPAGRLARWALTLQRYSYTVEYRKGSSNKVADALSRAPQDGGREEETRPVGGEERGRGGRIPPCAGEKHPAFAGTRENGWEEGKQPEFVAVVGRATREQRIVAWGEVVSKEELVEAQGADGFCQRVLGKLAEIAVDTGNADGRIGAPFDSYLLGEDGLLLRYIPAIDEEEGNDPPFRVVIPRKLRRKFIRYFHDSALAGHGSGSKTFHKLCRVATWPGVRQDVFRYCRSCPACQKAKPRGGKPPGLMQPVMSHYPWEIVACDIVGPLPRSPRGNQYLLVITDHFSKWVELYPLRKLVSERIWEKLLDTFLRFGTPKCLVSDNASYFTSKVFVDSCLALNIKHKRTTPYHPQANITERVNRNLKSMLIALTERHRDWDEHVVEMGFATRTTVNRSTGFTPAFLNLGKELPSPLENGLRNSDGVSGGPLSTYAAGLKSRLTGALHGARENLDAARIEQAVQYDKSHRHLEYNVGDLVLRRMHPLSNAACGFAASLAPKWDGPYEVSTRVSRLTYRLTRPNATEESGPVHVTDLKVYYLRDQDGDGREAADEDRESPVSAGRQAQSGARMKRGGRTVHDTVGEFTSNRSSCRHYNLRRRV</sequence>
<dbReference type="PROSITE" id="PS50994">
    <property type="entry name" value="INTEGRASE"/>
    <property type="match status" value="1"/>
</dbReference>
<protein>
    <recommendedName>
        <fullName evidence="1">RNA-directed DNA polymerase</fullName>
        <ecNumber evidence="1">2.7.7.49</ecNumber>
    </recommendedName>
</protein>
<dbReference type="CDD" id="cd09274">
    <property type="entry name" value="RNase_HI_RT_Ty3"/>
    <property type="match status" value="1"/>
</dbReference>
<keyword evidence="4" id="KW-0540">Nuclease</keyword>
<keyword evidence="6" id="KW-0378">Hydrolase</keyword>
<dbReference type="FunFam" id="3.30.420.10:FF:000032">
    <property type="entry name" value="Retrovirus-related Pol polyprotein from transposon 297-like Protein"/>
    <property type="match status" value="1"/>
</dbReference>
<dbReference type="Gene3D" id="1.10.340.70">
    <property type="match status" value="1"/>
</dbReference>
<dbReference type="AlphaFoldDB" id="A0A131Y655"/>
<keyword evidence="3" id="KW-0548">Nucleotidyltransferase</keyword>
<dbReference type="PANTHER" id="PTHR37984">
    <property type="entry name" value="PROTEIN CBG26694"/>
    <property type="match status" value="1"/>
</dbReference>
<evidence type="ECO:0000259" key="10">
    <source>
        <dbReference type="PROSITE" id="PS50994"/>
    </source>
</evidence>
<evidence type="ECO:0000256" key="2">
    <source>
        <dbReference type="ARBA" id="ARBA00022679"/>
    </source>
</evidence>
<dbReference type="FunFam" id="3.30.70.270:FF:000026">
    <property type="entry name" value="Transposon Ty3-G Gag-Pol polyprotein"/>
    <property type="match status" value="1"/>
</dbReference>
<reference evidence="11" key="1">
    <citation type="submission" date="2016-02" db="EMBL/GenBank/DDBJ databases">
        <title>RNAseq analyses of the midgut from blood- or serum-fed Ixodes ricinus ticks.</title>
        <authorList>
            <person name="Perner J."/>
            <person name="Provaznik J."/>
            <person name="Schrenkova J."/>
            <person name="Urbanova V."/>
            <person name="Ribeiro J.M."/>
            <person name="Kopacek P."/>
        </authorList>
    </citation>
    <scope>NUCLEOTIDE SEQUENCE</scope>
    <source>
        <tissue evidence="11">Gut</tissue>
    </source>
</reference>
<feature type="non-terminal residue" evidence="11">
    <location>
        <position position="1"/>
    </location>
</feature>
<dbReference type="InterPro" id="IPR036397">
    <property type="entry name" value="RNaseH_sf"/>
</dbReference>
<dbReference type="GO" id="GO:0004519">
    <property type="term" value="F:endonuclease activity"/>
    <property type="evidence" value="ECO:0007669"/>
    <property type="project" value="UniProtKB-KW"/>
</dbReference>
<dbReference type="SUPFAM" id="SSF56672">
    <property type="entry name" value="DNA/RNA polymerases"/>
    <property type="match status" value="1"/>
</dbReference>
<evidence type="ECO:0000313" key="11">
    <source>
        <dbReference type="EMBL" id="JAP73536.1"/>
    </source>
</evidence>
<keyword evidence="7" id="KW-0695">RNA-directed DNA polymerase</keyword>
<dbReference type="EC" id="2.7.7.49" evidence="1"/>
<dbReference type="CDD" id="cd01647">
    <property type="entry name" value="RT_LTR"/>
    <property type="match status" value="1"/>
</dbReference>
<feature type="domain" description="Reverse transcriptase" evidence="9">
    <location>
        <begin position="61"/>
        <end position="240"/>
    </location>
</feature>
<dbReference type="PANTHER" id="PTHR37984:SF5">
    <property type="entry name" value="PROTEIN NYNRIN-LIKE"/>
    <property type="match status" value="1"/>
</dbReference>
<evidence type="ECO:0000256" key="3">
    <source>
        <dbReference type="ARBA" id="ARBA00022695"/>
    </source>
</evidence>
<dbReference type="InterPro" id="IPR043502">
    <property type="entry name" value="DNA/RNA_pol_sf"/>
</dbReference>
<dbReference type="PROSITE" id="PS50878">
    <property type="entry name" value="RT_POL"/>
    <property type="match status" value="1"/>
</dbReference>
<dbReference type="FunFam" id="3.10.20.370:FF:000001">
    <property type="entry name" value="Retrovirus-related Pol polyprotein from transposon 17.6-like protein"/>
    <property type="match status" value="1"/>
</dbReference>
<keyword evidence="5" id="KW-0255">Endonuclease</keyword>
<evidence type="ECO:0000256" key="1">
    <source>
        <dbReference type="ARBA" id="ARBA00012493"/>
    </source>
</evidence>
<evidence type="ECO:0000256" key="8">
    <source>
        <dbReference type="SAM" id="MobiDB-lite"/>
    </source>
</evidence>
<dbReference type="InterPro" id="IPR041373">
    <property type="entry name" value="RT_RNaseH"/>
</dbReference>
<evidence type="ECO:0000256" key="6">
    <source>
        <dbReference type="ARBA" id="ARBA00022801"/>
    </source>
</evidence>
<feature type="region of interest" description="Disordered" evidence="8">
    <location>
        <begin position="444"/>
        <end position="483"/>
    </location>
</feature>
<dbReference type="FunFam" id="1.10.340.70:FF:000001">
    <property type="entry name" value="Retrovirus-related Pol polyprotein from transposon gypsy-like Protein"/>
    <property type="match status" value="1"/>
</dbReference>
<evidence type="ECO:0000256" key="5">
    <source>
        <dbReference type="ARBA" id="ARBA00022759"/>
    </source>
</evidence>
<dbReference type="InterPro" id="IPR050951">
    <property type="entry name" value="Retrovirus_Pol_polyprotein"/>
</dbReference>
<dbReference type="InterPro" id="IPR041588">
    <property type="entry name" value="Integrase_H2C2"/>
</dbReference>
<evidence type="ECO:0000259" key="9">
    <source>
        <dbReference type="PROSITE" id="PS50878"/>
    </source>
</evidence>
<feature type="region of interest" description="Disordered" evidence="8">
    <location>
        <begin position="956"/>
        <end position="996"/>
    </location>
</feature>
<evidence type="ECO:0000256" key="7">
    <source>
        <dbReference type="ARBA" id="ARBA00022918"/>
    </source>
</evidence>
<dbReference type="InterPro" id="IPR000477">
    <property type="entry name" value="RT_dom"/>
</dbReference>
<dbReference type="Gene3D" id="3.30.420.10">
    <property type="entry name" value="Ribonuclease H-like superfamily/Ribonuclease H"/>
    <property type="match status" value="1"/>
</dbReference>
<dbReference type="Gene3D" id="3.10.10.10">
    <property type="entry name" value="HIV Type 1 Reverse Transcriptase, subunit A, domain 1"/>
    <property type="match status" value="1"/>
</dbReference>
<dbReference type="GO" id="GO:0003676">
    <property type="term" value="F:nucleic acid binding"/>
    <property type="evidence" value="ECO:0007669"/>
    <property type="project" value="InterPro"/>
</dbReference>
<dbReference type="GO" id="GO:0003964">
    <property type="term" value="F:RNA-directed DNA polymerase activity"/>
    <property type="evidence" value="ECO:0007669"/>
    <property type="project" value="UniProtKB-KW"/>
</dbReference>
<dbReference type="InterPro" id="IPR012337">
    <property type="entry name" value="RNaseH-like_sf"/>
</dbReference>
<dbReference type="SUPFAM" id="SSF53098">
    <property type="entry name" value="Ribonuclease H-like"/>
    <property type="match status" value="1"/>
</dbReference>
<dbReference type="Pfam" id="PF00078">
    <property type="entry name" value="RVT_1"/>
    <property type="match status" value="1"/>
</dbReference>
<organism evidence="11">
    <name type="scientific">Ixodes ricinus</name>
    <name type="common">Common tick</name>
    <name type="synonym">Acarus ricinus</name>
    <dbReference type="NCBI Taxonomy" id="34613"/>
    <lineage>
        <taxon>Eukaryota</taxon>
        <taxon>Metazoa</taxon>
        <taxon>Ecdysozoa</taxon>
        <taxon>Arthropoda</taxon>
        <taxon>Chelicerata</taxon>
        <taxon>Arachnida</taxon>
        <taxon>Acari</taxon>
        <taxon>Parasitiformes</taxon>
        <taxon>Ixodida</taxon>
        <taxon>Ixodoidea</taxon>
        <taxon>Ixodidae</taxon>
        <taxon>Ixodinae</taxon>
        <taxon>Ixodes</taxon>
    </lineage>
</organism>
<dbReference type="Gene3D" id="3.30.70.270">
    <property type="match status" value="2"/>
</dbReference>
<dbReference type="Pfam" id="PF00665">
    <property type="entry name" value="rve"/>
    <property type="match status" value="1"/>
</dbReference>
<dbReference type="GO" id="GO:0015074">
    <property type="term" value="P:DNA integration"/>
    <property type="evidence" value="ECO:0007669"/>
    <property type="project" value="InterPro"/>
</dbReference>
<dbReference type="GO" id="GO:0042575">
    <property type="term" value="C:DNA polymerase complex"/>
    <property type="evidence" value="ECO:0007669"/>
    <property type="project" value="UniProtKB-ARBA"/>
</dbReference>
<accession>A0A131Y655</accession>
<dbReference type="EMBL" id="GEFM01002260">
    <property type="protein sequence ID" value="JAP73536.1"/>
    <property type="molecule type" value="mRNA"/>
</dbReference>
<feature type="compositionally biased region" description="Basic and acidic residues" evidence="8">
    <location>
        <begin position="456"/>
        <end position="472"/>
    </location>
</feature>
<dbReference type="Pfam" id="PF17921">
    <property type="entry name" value="Integrase_H2C2"/>
    <property type="match status" value="1"/>
</dbReference>
<evidence type="ECO:0000256" key="4">
    <source>
        <dbReference type="ARBA" id="ARBA00022722"/>
    </source>
</evidence>